<reference evidence="3 4" key="1">
    <citation type="submission" date="2020-08" db="EMBL/GenBank/DDBJ databases">
        <title>Genomic Encyclopedia of Type Strains, Phase IV (KMG-IV): sequencing the most valuable type-strain genomes for metagenomic binning, comparative biology and taxonomic classification.</title>
        <authorList>
            <person name="Goeker M."/>
        </authorList>
    </citation>
    <scope>NUCLEOTIDE SEQUENCE [LARGE SCALE GENOMIC DNA]</scope>
    <source>
        <strain evidence="3 4">DSM 15743</strain>
    </source>
</reference>
<dbReference type="AlphaFoldDB" id="A0A7W6IDU7"/>
<sequence length="200" mass="21289">MAGSSGCRLLTATLLGALANPLAAYAQTGRPWVDPPPESTGPALGAPAPAPPQPSSSAQPTHRIPSSDVQAATDKERREPQPASDEAGRSVAADEQARPKTTAGSKVRSQAQQARTSSRAPRREDQAARRAGAGSQISQAQPRNAFDRRTRGVRYGSIQEGLDAGLEVMRMRTFQLPDGRRITVLTRPDQDPTPQFPDGY</sequence>
<evidence type="ECO:0000313" key="3">
    <source>
        <dbReference type="EMBL" id="MBB4038999.1"/>
    </source>
</evidence>
<accession>A0A7W6IDU7</accession>
<evidence type="ECO:0000313" key="4">
    <source>
        <dbReference type="Proteomes" id="UP000519439"/>
    </source>
</evidence>
<gene>
    <name evidence="3" type="ORF">GGR34_000634</name>
</gene>
<feature type="signal peptide" evidence="2">
    <location>
        <begin position="1"/>
        <end position="26"/>
    </location>
</feature>
<keyword evidence="4" id="KW-1185">Reference proteome</keyword>
<organism evidence="3 4">
    <name type="scientific">Microvirga flocculans</name>
    <dbReference type="NCBI Taxonomy" id="217168"/>
    <lineage>
        <taxon>Bacteria</taxon>
        <taxon>Pseudomonadati</taxon>
        <taxon>Pseudomonadota</taxon>
        <taxon>Alphaproteobacteria</taxon>
        <taxon>Hyphomicrobiales</taxon>
        <taxon>Methylobacteriaceae</taxon>
        <taxon>Microvirga</taxon>
    </lineage>
</organism>
<proteinExistence type="predicted"/>
<comment type="caution">
    <text evidence="3">The sequence shown here is derived from an EMBL/GenBank/DDBJ whole genome shotgun (WGS) entry which is preliminary data.</text>
</comment>
<dbReference type="EMBL" id="JACIDC010000002">
    <property type="protein sequence ID" value="MBB4038999.1"/>
    <property type="molecule type" value="Genomic_DNA"/>
</dbReference>
<evidence type="ECO:0000256" key="1">
    <source>
        <dbReference type="SAM" id="MobiDB-lite"/>
    </source>
</evidence>
<protein>
    <submittedName>
        <fullName evidence="3">Type IV secretory pathway VirB10-like protein</fullName>
    </submittedName>
</protein>
<evidence type="ECO:0000256" key="2">
    <source>
        <dbReference type="SAM" id="SignalP"/>
    </source>
</evidence>
<keyword evidence="2" id="KW-0732">Signal</keyword>
<name>A0A7W6IDU7_9HYPH</name>
<feature type="region of interest" description="Disordered" evidence="1">
    <location>
        <begin position="28"/>
        <end position="159"/>
    </location>
</feature>
<dbReference type="Proteomes" id="UP000519439">
    <property type="component" value="Unassembled WGS sequence"/>
</dbReference>
<feature type="compositionally biased region" description="Polar residues" evidence="1">
    <location>
        <begin position="102"/>
        <end position="119"/>
    </location>
</feature>
<feature type="chain" id="PRO_5031139674" evidence="2">
    <location>
        <begin position="27"/>
        <end position="200"/>
    </location>
</feature>